<dbReference type="InterPro" id="IPR051928">
    <property type="entry name" value="NorD/CobT"/>
</dbReference>
<reference evidence="3" key="2">
    <citation type="submission" date="2021-08" db="EMBL/GenBank/DDBJ databases">
        <authorList>
            <person name="Tani A."/>
            <person name="Ola A."/>
            <person name="Ogura Y."/>
            <person name="Katsura K."/>
            <person name="Hayashi T."/>
        </authorList>
    </citation>
    <scope>NUCLEOTIDE SEQUENCE</scope>
    <source>
        <strain evidence="3">DSM 17168</strain>
    </source>
</reference>
<dbReference type="Proteomes" id="UP001055153">
    <property type="component" value="Unassembled WGS sequence"/>
</dbReference>
<dbReference type="Pfam" id="PF13519">
    <property type="entry name" value="VWA_2"/>
    <property type="match status" value="1"/>
</dbReference>
<gene>
    <name evidence="3" type="ORF">GMJLKIPL_4696</name>
</gene>
<keyword evidence="4" id="KW-1185">Reference proteome</keyword>
<comment type="caution">
    <text evidence="3">The sequence shown here is derived from an EMBL/GenBank/DDBJ whole genome shotgun (WGS) entry which is preliminary data.</text>
</comment>
<proteinExistence type="predicted"/>
<organism evidence="3 4">
    <name type="scientific">Methylobacterium isbiliense</name>
    <dbReference type="NCBI Taxonomy" id="315478"/>
    <lineage>
        <taxon>Bacteria</taxon>
        <taxon>Pseudomonadati</taxon>
        <taxon>Pseudomonadota</taxon>
        <taxon>Alphaproteobacteria</taxon>
        <taxon>Hyphomicrobiales</taxon>
        <taxon>Methylobacteriaceae</taxon>
        <taxon>Methylobacterium</taxon>
    </lineage>
</organism>
<evidence type="ECO:0000313" key="3">
    <source>
        <dbReference type="EMBL" id="GJE02747.1"/>
    </source>
</evidence>
<dbReference type="PANTHER" id="PTHR41248:SF1">
    <property type="entry name" value="NORD PROTEIN"/>
    <property type="match status" value="1"/>
</dbReference>
<evidence type="ECO:0000259" key="2">
    <source>
        <dbReference type="PROSITE" id="PS50234"/>
    </source>
</evidence>
<dbReference type="EMBL" id="BPQQ01000060">
    <property type="protein sequence ID" value="GJE02747.1"/>
    <property type="molecule type" value="Genomic_DNA"/>
</dbReference>
<evidence type="ECO:0000313" key="4">
    <source>
        <dbReference type="Proteomes" id="UP001055153"/>
    </source>
</evidence>
<dbReference type="SUPFAM" id="SSF53300">
    <property type="entry name" value="vWA-like"/>
    <property type="match status" value="1"/>
</dbReference>
<feature type="compositionally biased region" description="Low complexity" evidence="1">
    <location>
        <begin position="217"/>
        <end position="238"/>
    </location>
</feature>
<dbReference type="RefSeq" id="WP_238239899.1">
    <property type="nucleotide sequence ID" value="NZ_BPQQ01000060.1"/>
</dbReference>
<evidence type="ECO:0000256" key="1">
    <source>
        <dbReference type="SAM" id="MobiDB-lite"/>
    </source>
</evidence>
<feature type="region of interest" description="Disordered" evidence="1">
    <location>
        <begin position="213"/>
        <end position="245"/>
    </location>
</feature>
<sequence length="527" mass="56661">MSPEGERRRAALLRALWGRADPVSTLPPPEPGGPAQRPSFDEDGIRLPHGAAPVRAADDRLAEASLAHIGAHLAHGGGRFAVGRLRPAQVALVSLIEDARVEALALRERPGLRRLWLPFHDAEPGPRTAPALMARLARALLDPESDDPDGFVAKGRALFFADPAAWTDPALSRRIGDRLGNDLGQMRLPFSPRTWVVEPAYRDDHAGLWERPEAEAAARPQPSPGDAAATARAAGADAPPEPAGRVWRYPEWDHRIRCARPDWASVREEEPAPGTALAVPPDPRLGQALRRLRAHRAVRLRRQLDGDDLDLAAAIDAVARIRSGRPPDARLYARIRRDAPSRPVLLLIDASLSTADPAPGGGRLIDAARGIARALIGTLPRLHVPCAVMAFRSAGRHDVRARWIKRWSDTPEVAAGRLAGLEPGGSTRLGAALRHAGRALPPGPSLMLVVTDGEPSDIDIHDPAYLVADAREACRSLAGRGVTVLGLALTRTQPDALAQICTRARCIVVQNAGQLWRLVETLATADL</sequence>
<reference evidence="3" key="1">
    <citation type="journal article" date="2021" name="Front. Microbiol.">
        <title>Comprehensive Comparative Genomics and Phenotyping of Methylobacterium Species.</title>
        <authorList>
            <person name="Alessa O."/>
            <person name="Ogura Y."/>
            <person name="Fujitani Y."/>
            <person name="Takami H."/>
            <person name="Hayashi T."/>
            <person name="Sahin N."/>
            <person name="Tani A."/>
        </authorList>
    </citation>
    <scope>NUCLEOTIDE SEQUENCE</scope>
    <source>
        <strain evidence="3">DSM 17168</strain>
    </source>
</reference>
<name>A0ABQ4SHY8_9HYPH</name>
<accession>A0ABQ4SHY8</accession>
<dbReference type="InterPro" id="IPR036465">
    <property type="entry name" value="vWFA_dom_sf"/>
</dbReference>
<feature type="region of interest" description="Disordered" evidence="1">
    <location>
        <begin position="20"/>
        <end position="47"/>
    </location>
</feature>
<dbReference type="PANTHER" id="PTHR41248">
    <property type="entry name" value="NORD PROTEIN"/>
    <property type="match status" value="1"/>
</dbReference>
<feature type="domain" description="VWFA" evidence="2">
    <location>
        <begin position="343"/>
        <end position="522"/>
    </location>
</feature>
<dbReference type="SMART" id="SM00327">
    <property type="entry name" value="VWA"/>
    <property type="match status" value="1"/>
</dbReference>
<dbReference type="PROSITE" id="PS50234">
    <property type="entry name" value="VWFA"/>
    <property type="match status" value="1"/>
</dbReference>
<dbReference type="InterPro" id="IPR002035">
    <property type="entry name" value="VWF_A"/>
</dbReference>
<protein>
    <recommendedName>
        <fullName evidence="2">VWFA domain-containing protein</fullName>
    </recommendedName>
</protein>
<dbReference type="Gene3D" id="3.40.50.410">
    <property type="entry name" value="von Willebrand factor, type A domain"/>
    <property type="match status" value="1"/>
</dbReference>